<dbReference type="InterPro" id="IPR004408">
    <property type="entry name" value="Biotin_CoA_COase_ligase"/>
</dbReference>
<organism evidence="3 4">
    <name type="scientific">Sphingobacterium haloxyli</name>
    <dbReference type="NCBI Taxonomy" id="2100533"/>
    <lineage>
        <taxon>Bacteria</taxon>
        <taxon>Pseudomonadati</taxon>
        <taxon>Bacteroidota</taxon>
        <taxon>Sphingobacteriia</taxon>
        <taxon>Sphingobacteriales</taxon>
        <taxon>Sphingobacteriaceae</taxon>
        <taxon>Sphingobacterium</taxon>
    </lineage>
</organism>
<protein>
    <submittedName>
        <fullName evidence="3">Biotin--[acetyl-CoA-carboxylase] ligase</fullName>
    </submittedName>
</protein>
<dbReference type="NCBIfam" id="TIGR00121">
    <property type="entry name" value="birA_ligase"/>
    <property type="match status" value="1"/>
</dbReference>
<keyword evidence="4" id="KW-1185">Reference proteome</keyword>
<dbReference type="Pfam" id="PF03099">
    <property type="entry name" value="BPL_LplA_LipB"/>
    <property type="match status" value="1"/>
</dbReference>
<evidence type="ECO:0000313" key="4">
    <source>
        <dbReference type="Proteomes" id="UP000239711"/>
    </source>
</evidence>
<dbReference type="InterPro" id="IPR045864">
    <property type="entry name" value="aa-tRNA-synth_II/BPL/LPL"/>
</dbReference>
<dbReference type="SUPFAM" id="SSF55681">
    <property type="entry name" value="Class II aaRS and biotin synthetases"/>
    <property type="match status" value="1"/>
</dbReference>
<dbReference type="InterPro" id="IPR004143">
    <property type="entry name" value="BPL_LPL_catalytic"/>
</dbReference>
<comment type="caution">
    <text evidence="3">The sequence shown here is derived from an EMBL/GenBank/DDBJ whole genome shotgun (WGS) entry which is preliminary data.</text>
</comment>
<reference evidence="3 4" key="1">
    <citation type="submission" date="2018-02" db="EMBL/GenBank/DDBJ databases">
        <title>The draft genome of Sphingobacterium sp. 5JN-11.</title>
        <authorList>
            <person name="Liu L."/>
            <person name="Li L."/>
            <person name="Liang L."/>
            <person name="Zhang X."/>
            <person name="Wang T."/>
        </authorList>
    </citation>
    <scope>NUCLEOTIDE SEQUENCE [LARGE SCALE GENOMIC DNA]</scope>
    <source>
        <strain evidence="3 4">5JN-11</strain>
    </source>
</reference>
<dbReference type="PANTHER" id="PTHR12835">
    <property type="entry name" value="BIOTIN PROTEIN LIGASE"/>
    <property type="match status" value="1"/>
</dbReference>
<dbReference type="OrthoDB" id="9807064at2"/>
<dbReference type="GO" id="GO:0005737">
    <property type="term" value="C:cytoplasm"/>
    <property type="evidence" value="ECO:0007669"/>
    <property type="project" value="TreeGrafter"/>
</dbReference>
<accession>A0A2S9IZQ4</accession>
<dbReference type="EMBL" id="PVBQ01000018">
    <property type="protein sequence ID" value="PRD46016.1"/>
    <property type="molecule type" value="Genomic_DNA"/>
</dbReference>
<evidence type="ECO:0000259" key="2">
    <source>
        <dbReference type="PROSITE" id="PS51733"/>
    </source>
</evidence>
<evidence type="ECO:0000256" key="1">
    <source>
        <dbReference type="ARBA" id="ARBA00022598"/>
    </source>
</evidence>
<dbReference type="Proteomes" id="UP000239711">
    <property type="component" value="Unassembled WGS sequence"/>
</dbReference>
<proteinExistence type="predicted"/>
<gene>
    <name evidence="3" type="ORF">C5745_17255</name>
</gene>
<name>A0A2S9IZQ4_9SPHI</name>
<dbReference type="GO" id="GO:0004077">
    <property type="term" value="F:biotin--[biotin carboxyl-carrier protein] ligase activity"/>
    <property type="evidence" value="ECO:0007669"/>
    <property type="project" value="InterPro"/>
</dbReference>
<dbReference type="PANTHER" id="PTHR12835:SF5">
    <property type="entry name" value="BIOTIN--PROTEIN LIGASE"/>
    <property type="match status" value="1"/>
</dbReference>
<dbReference type="Gene3D" id="3.30.930.10">
    <property type="entry name" value="Bira Bifunctional Protein, Domain 2"/>
    <property type="match status" value="1"/>
</dbReference>
<dbReference type="AlphaFoldDB" id="A0A2S9IZQ4"/>
<keyword evidence="1 3" id="KW-0436">Ligase</keyword>
<feature type="domain" description="BPL/LPL catalytic" evidence="2">
    <location>
        <begin position="8"/>
        <end position="200"/>
    </location>
</feature>
<evidence type="ECO:0000313" key="3">
    <source>
        <dbReference type="EMBL" id="PRD46016.1"/>
    </source>
</evidence>
<dbReference type="CDD" id="cd16442">
    <property type="entry name" value="BPL"/>
    <property type="match status" value="1"/>
</dbReference>
<sequence>MCLNIFPLQNNTFSRLYLRQNLIVLEEVTSTNDYLKELLSNIKPLPEATAIMAIHQVAGKGQRGNSWFSKPAETLNLSFSLHPKDFFIHQSFNLNMLVCLGIQRWLSTLLPNAQIKWPNDIYVGGKKLCGVLIENQLSGPRIHSSVIGIGVNIKQHAFPIAIQHKATSLYIEKPEVPLQSLEDYALSLLLAIMTLYENTDLNDTQQLLTAYNSCLFRKGVPAYYEIAGDTLLGILQGVDSNGKLRILFDGQERLFDLKEVSFKQ</sequence>
<dbReference type="PROSITE" id="PS51733">
    <property type="entry name" value="BPL_LPL_CATALYTIC"/>
    <property type="match status" value="1"/>
</dbReference>